<evidence type="ECO:0000256" key="8">
    <source>
        <dbReference type="ARBA" id="ARBA00023002"/>
    </source>
</evidence>
<dbReference type="Pfam" id="PF00067">
    <property type="entry name" value="p450"/>
    <property type="match status" value="1"/>
</dbReference>
<name>A0AAW2UZH6_9LAMI</name>
<sequence length="527" mass="59493">MHPPPLSGPIKSIKTNEPPKPQPFKKMLTILVLVALPIILILYLQKLKPKPAENLLPPGPPGLPFIGNLHQFDAQYPHKYLNNLSEQYGPLMSMKLGSRPVLVISSAHVVKEIMKSHDIVFSGRPTHVAMQRLSYNGLDIAFSSYNDLWREMRKVSNLHLFSPKQVELFRPVREDEVSRMINKISRDASLSRVTNLSEMVNTMTSNTICRVALGKSSMDEGFASRFYELFHDVQGVLVAFYVEDYFPLLGWIDKISGMRKRLEKIFRDLDSFYQELIEEHLDKNRPISMEGDILDILHGLKRDGLSSIALTMDHVKAVIMNILAGGTDTGSATIVWAMTALMKNPLIMKKAQAEIRQQLVGKKELIDEDDVVKLPYLRAVIKETFRLYPPAPLLAPRETIEKCGLNSYEIQRGTLVYINAWAIARDPKIWKNPDEFVPERFLDSEIDVRGHHPEVIPFGIGRRGCPAMLMGMAEVELGLANLLCSFDWKLPPAMKEEDVDFDGLPGLTMHKKSALCVMAKPSIVTGM</sequence>
<dbReference type="GO" id="GO:0020037">
    <property type="term" value="F:heme binding"/>
    <property type="evidence" value="ECO:0007669"/>
    <property type="project" value="InterPro"/>
</dbReference>
<evidence type="ECO:0000256" key="13">
    <source>
        <dbReference type="RuleBase" id="RU000461"/>
    </source>
</evidence>
<feature type="binding site" description="axial binding residue" evidence="12">
    <location>
        <position position="465"/>
    </location>
    <ligand>
        <name>heme</name>
        <dbReference type="ChEBI" id="CHEBI:30413"/>
    </ligand>
    <ligandPart>
        <name>Fe</name>
        <dbReference type="ChEBI" id="CHEBI:18248"/>
    </ligandPart>
</feature>
<comment type="subcellular location">
    <subcellularLocation>
        <location evidence="2">Membrane</location>
        <topology evidence="2">Single-pass membrane protein</topology>
    </subcellularLocation>
</comment>
<keyword evidence="4 12" id="KW-0349">Heme</keyword>
<dbReference type="GO" id="GO:0004497">
    <property type="term" value="F:monooxygenase activity"/>
    <property type="evidence" value="ECO:0007669"/>
    <property type="project" value="UniProtKB-KW"/>
</dbReference>
<reference evidence="16" key="1">
    <citation type="submission" date="2020-06" db="EMBL/GenBank/DDBJ databases">
        <authorList>
            <person name="Li T."/>
            <person name="Hu X."/>
            <person name="Zhang T."/>
            <person name="Song X."/>
            <person name="Zhang H."/>
            <person name="Dai N."/>
            <person name="Sheng W."/>
            <person name="Hou X."/>
            <person name="Wei L."/>
        </authorList>
    </citation>
    <scope>NUCLEOTIDE SEQUENCE</scope>
    <source>
        <strain evidence="16">KEN1</strain>
        <tissue evidence="16">Leaf</tissue>
    </source>
</reference>
<evidence type="ECO:0000256" key="5">
    <source>
        <dbReference type="ARBA" id="ARBA00022692"/>
    </source>
</evidence>
<organism evidence="16">
    <name type="scientific">Sesamum latifolium</name>
    <dbReference type="NCBI Taxonomy" id="2727402"/>
    <lineage>
        <taxon>Eukaryota</taxon>
        <taxon>Viridiplantae</taxon>
        <taxon>Streptophyta</taxon>
        <taxon>Embryophyta</taxon>
        <taxon>Tracheophyta</taxon>
        <taxon>Spermatophyta</taxon>
        <taxon>Magnoliopsida</taxon>
        <taxon>eudicotyledons</taxon>
        <taxon>Gunneridae</taxon>
        <taxon>Pentapetalae</taxon>
        <taxon>asterids</taxon>
        <taxon>lamiids</taxon>
        <taxon>Lamiales</taxon>
        <taxon>Pedaliaceae</taxon>
        <taxon>Sesamum</taxon>
    </lineage>
</organism>
<evidence type="ECO:0000256" key="9">
    <source>
        <dbReference type="ARBA" id="ARBA00023004"/>
    </source>
</evidence>
<dbReference type="InterPro" id="IPR002401">
    <property type="entry name" value="Cyt_P450_E_grp-I"/>
</dbReference>
<dbReference type="PRINTS" id="PR00463">
    <property type="entry name" value="EP450I"/>
</dbReference>
<comment type="cofactor">
    <cofactor evidence="1 12">
        <name>heme</name>
        <dbReference type="ChEBI" id="CHEBI:30413"/>
    </cofactor>
</comment>
<keyword evidence="5 15" id="KW-0812">Transmembrane</keyword>
<dbReference type="PROSITE" id="PS00086">
    <property type="entry name" value="CYTOCHROME_P450"/>
    <property type="match status" value="1"/>
</dbReference>
<keyword evidence="9 12" id="KW-0408">Iron</keyword>
<keyword evidence="7 15" id="KW-1133">Transmembrane helix</keyword>
<proteinExistence type="inferred from homology"/>
<dbReference type="InterPro" id="IPR001128">
    <property type="entry name" value="Cyt_P450"/>
</dbReference>
<dbReference type="PANTHER" id="PTHR47955">
    <property type="entry name" value="CYTOCHROME P450 FAMILY 71 PROTEIN"/>
    <property type="match status" value="1"/>
</dbReference>
<evidence type="ECO:0000256" key="3">
    <source>
        <dbReference type="ARBA" id="ARBA00010617"/>
    </source>
</evidence>
<accession>A0AAW2UZH6</accession>
<dbReference type="EMBL" id="JACGWN010000011">
    <property type="protein sequence ID" value="KAL0421847.1"/>
    <property type="molecule type" value="Genomic_DNA"/>
</dbReference>
<evidence type="ECO:0000256" key="2">
    <source>
        <dbReference type="ARBA" id="ARBA00004167"/>
    </source>
</evidence>
<comment type="similarity">
    <text evidence="3 13">Belongs to the cytochrome P450 family.</text>
</comment>
<evidence type="ECO:0000256" key="6">
    <source>
        <dbReference type="ARBA" id="ARBA00022723"/>
    </source>
</evidence>
<dbReference type="PANTHER" id="PTHR47955:SF22">
    <property type="entry name" value="CYTOCHROME P450 83B1-LIKE"/>
    <property type="match status" value="1"/>
</dbReference>
<evidence type="ECO:0000256" key="14">
    <source>
        <dbReference type="SAM" id="MobiDB-lite"/>
    </source>
</evidence>
<dbReference type="Gene3D" id="1.10.630.10">
    <property type="entry name" value="Cytochrome P450"/>
    <property type="match status" value="1"/>
</dbReference>
<dbReference type="CDD" id="cd11072">
    <property type="entry name" value="CYP71-like"/>
    <property type="match status" value="1"/>
</dbReference>
<dbReference type="GO" id="GO:0005506">
    <property type="term" value="F:iron ion binding"/>
    <property type="evidence" value="ECO:0007669"/>
    <property type="project" value="InterPro"/>
</dbReference>
<evidence type="ECO:0000256" key="15">
    <source>
        <dbReference type="SAM" id="Phobius"/>
    </source>
</evidence>
<evidence type="ECO:0000313" key="16">
    <source>
        <dbReference type="EMBL" id="KAL0421847.1"/>
    </source>
</evidence>
<comment type="caution">
    <text evidence="16">The sequence shown here is derived from an EMBL/GenBank/DDBJ whole genome shotgun (WGS) entry which is preliminary data.</text>
</comment>
<protein>
    <submittedName>
        <fullName evidence="16">Cytochrome</fullName>
    </submittedName>
</protein>
<reference evidence="16" key="2">
    <citation type="journal article" date="2024" name="Plant">
        <title>Genomic evolution and insights into agronomic trait innovations of Sesamum species.</title>
        <authorList>
            <person name="Miao H."/>
            <person name="Wang L."/>
            <person name="Qu L."/>
            <person name="Liu H."/>
            <person name="Sun Y."/>
            <person name="Le M."/>
            <person name="Wang Q."/>
            <person name="Wei S."/>
            <person name="Zheng Y."/>
            <person name="Lin W."/>
            <person name="Duan Y."/>
            <person name="Cao H."/>
            <person name="Xiong S."/>
            <person name="Wang X."/>
            <person name="Wei L."/>
            <person name="Li C."/>
            <person name="Ma Q."/>
            <person name="Ju M."/>
            <person name="Zhao R."/>
            <person name="Li G."/>
            <person name="Mu C."/>
            <person name="Tian Q."/>
            <person name="Mei H."/>
            <person name="Zhang T."/>
            <person name="Gao T."/>
            <person name="Zhang H."/>
        </authorList>
    </citation>
    <scope>NUCLEOTIDE SEQUENCE</scope>
    <source>
        <strain evidence="16">KEN1</strain>
    </source>
</reference>
<dbReference type="SUPFAM" id="SSF48264">
    <property type="entry name" value="Cytochrome P450"/>
    <property type="match status" value="1"/>
</dbReference>
<gene>
    <name evidence="16" type="ORF">Slati_3207600</name>
</gene>
<dbReference type="InterPro" id="IPR017972">
    <property type="entry name" value="Cyt_P450_CS"/>
</dbReference>
<keyword evidence="10 13" id="KW-0503">Monooxygenase</keyword>
<evidence type="ECO:0000256" key="11">
    <source>
        <dbReference type="ARBA" id="ARBA00023136"/>
    </source>
</evidence>
<keyword evidence="11 15" id="KW-0472">Membrane</keyword>
<dbReference type="FunFam" id="1.10.630.10:FF:000011">
    <property type="entry name" value="Cytochrome P450 83B1"/>
    <property type="match status" value="1"/>
</dbReference>
<feature type="region of interest" description="Disordered" evidence="14">
    <location>
        <begin position="1"/>
        <end position="20"/>
    </location>
</feature>
<dbReference type="AlphaFoldDB" id="A0AAW2UZH6"/>
<dbReference type="GO" id="GO:0016020">
    <property type="term" value="C:membrane"/>
    <property type="evidence" value="ECO:0007669"/>
    <property type="project" value="UniProtKB-SubCell"/>
</dbReference>
<keyword evidence="6 12" id="KW-0479">Metal-binding</keyword>
<evidence type="ECO:0000256" key="10">
    <source>
        <dbReference type="ARBA" id="ARBA00023033"/>
    </source>
</evidence>
<dbReference type="GO" id="GO:0016705">
    <property type="term" value="F:oxidoreductase activity, acting on paired donors, with incorporation or reduction of molecular oxygen"/>
    <property type="evidence" value="ECO:0007669"/>
    <property type="project" value="InterPro"/>
</dbReference>
<keyword evidence="8 13" id="KW-0560">Oxidoreductase</keyword>
<feature type="transmembrane region" description="Helical" evidence="15">
    <location>
        <begin position="27"/>
        <end position="44"/>
    </location>
</feature>
<evidence type="ECO:0000256" key="4">
    <source>
        <dbReference type="ARBA" id="ARBA00022617"/>
    </source>
</evidence>
<evidence type="ECO:0000256" key="12">
    <source>
        <dbReference type="PIRSR" id="PIRSR602401-1"/>
    </source>
</evidence>
<evidence type="ECO:0000256" key="7">
    <source>
        <dbReference type="ARBA" id="ARBA00022989"/>
    </source>
</evidence>
<evidence type="ECO:0000256" key="1">
    <source>
        <dbReference type="ARBA" id="ARBA00001971"/>
    </source>
</evidence>
<dbReference type="PRINTS" id="PR00385">
    <property type="entry name" value="P450"/>
</dbReference>
<dbReference type="InterPro" id="IPR036396">
    <property type="entry name" value="Cyt_P450_sf"/>
</dbReference>